<dbReference type="SMART" id="SM01092">
    <property type="entry name" value="CO_deh_flav_C"/>
    <property type="match status" value="1"/>
</dbReference>
<organism evidence="5 6">
    <name type="scientific">Lacrimispora amygdalina</name>
    <dbReference type="NCBI Taxonomy" id="253257"/>
    <lineage>
        <taxon>Bacteria</taxon>
        <taxon>Bacillati</taxon>
        <taxon>Bacillota</taxon>
        <taxon>Clostridia</taxon>
        <taxon>Lachnospirales</taxon>
        <taxon>Lachnospiraceae</taxon>
        <taxon>Lacrimispora</taxon>
    </lineage>
</organism>
<feature type="domain" description="CO dehydrogenase flavoprotein C-terminal" evidence="4">
    <location>
        <begin position="47"/>
        <end position="144"/>
    </location>
</feature>
<dbReference type="RefSeq" id="WP_147325858.1">
    <property type="nucleotide sequence ID" value="NZ_BRPJ01000100.1"/>
</dbReference>
<dbReference type="Proteomes" id="UP001419084">
    <property type="component" value="Unassembled WGS sequence"/>
</dbReference>
<dbReference type="PANTHER" id="PTHR42659">
    <property type="entry name" value="XANTHINE DEHYDROGENASE SUBUNIT C-RELATED"/>
    <property type="match status" value="1"/>
</dbReference>
<reference evidence="5 6" key="1">
    <citation type="journal article" date="2024" name="Int. J. Syst. Evol. Microbiol.">
        <title>Lacrimispora brassicae sp. nov. isolated from fermented cabbage, and proposal of Clostridium indicum Gundawar et al. 2019 and Clostridium methoxybenzovorans Mechichi et al. 1999 as heterotypic synonyms of Lacrimispora amygdalina (Parshina et al. 2003) Haas and Blanchard 2020 and Lacrimispora indolis (McClung and McCoy 1957) Haas and Blanchard 2020, respectively.</title>
        <authorList>
            <person name="Kobayashi H."/>
            <person name="Tanizawa Y."/>
            <person name="Sakamoto M."/>
            <person name="Ohkuma M."/>
            <person name="Tohno M."/>
        </authorList>
    </citation>
    <scope>NUCLEOTIDE SEQUENCE [LARGE SCALE GENOMIC DNA]</scope>
    <source>
        <strain evidence="5 6">DSM 12857</strain>
    </source>
</reference>
<evidence type="ECO:0000313" key="6">
    <source>
        <dbReference type="Proteomes" id="UP001419084"/>
    </source>
</evidence>
<evidence type="ECO:0000313" key="5">
    <source>
        <dbReference type="EMBL" id="GLB32815.1"/>
    </source>
</evidence>
<evidence type="ECO:0000256" key="3">
    <source>
        <dbReference type="ARBA" id="ARBA00023002"/>
    </source>
</evidence>
<name>A0ABQ5MDC4_9FIRM</name>
<gene>
    <name evidence="5" type="ORF">LAD12857_47380</name>
</gene>
<dbReference type="Pfam" id="PF03450">
    <property type="entry name" value="CO_deh_flav_C"/>
    <property type="match status" value="1"/>
</dbReference>
<dbReference type="InterPro" id="IPR005107">
    <property type="entry name" value="CO_DH_flav_C"/>
</dbReference>
<dbReference type="SUPFAM" id="SSF55447">
    <property type="entry name" value="CO dehydrogenase flavoprotein C-terminal domain-like"/>
    <property type="match status" value="1"/>
</dbReference>
<keyword evidence="1" id="KW-0285">Flavoprotein</keyword>
<dbReference type="InterPro" id="IPR051312">
    <property type="entry name" value="Diverse_Substr_Oxidored"/>
</dbReference>
<dbReference type="InterPro" id="IPR036683">
    <property type="entry name" value="CO_DH_flav_C_dom_sf"/>
</dbReference>
<evidence type="ECO:0000256" key="2">
    <source>
        <dbReference type="ARBA" id="ARBA00022827"/>
    </source>
</evidence>
<dbReference type="EMBL" id="BRPJ01000100">
    <property type="protein sequence ID" value="GLB32815.1"/>
    <property type="molecule type" value="Genomic_DNA"/>
</dbReference>
<sequence length="144" mass="15614">MNVKIKTTAGVIEAEKFFTGERKTTALNHDEIVTEIQMPSPNSGTKQNFIKFAQRPTIDFPVVNVATSITIEGDKVSDVRIVLNAVAPVPKRAIGVEEALKGKIISESVVETAVAAIANCAVPLKDNKYKVQIAKTLIKRAILE</sequence>
<proteinExistence type="predicted"/>
<evidence type="ECO:0000256" key="1">
    <source>
        <dbReference type="ARBA" id="ARBA00022630"/>
    </source>
</evidence>
<keyword evidence="6" id="KW-1185">Reference proteome</keyword>
<protein>
    <recommendedName>
        <fullName evidence="4">CO dehydrogenase flavoprotein C-terminal domain-containing protein</fullName>
    </recommendedName>
</protein>
<keyword evidence="3" id="KW-0560">Oxidoreductase</keyword>
<dbReference type="PANTHER" id="PTHR42659:SF2">
    <property type="entry name" value="XANTHINE DEHYDROGENASE SUBUNIT C-RELATED"/>
    <property type="match status" value="1"/>
</dbReference>
<comment type="caution">
    <text evidence="5">The sequence shown here is derived from an EMBL/GenBank/DDBJ whole genome shotgun (WGS) entry which is preliminary data.</text>
</comment>
<keyword evidence="2" id="KW-0274">FAD</keyword>
<evidence type="ECO:0000259" key="4">
    <source>
        <dbReference type="SMART" id="SM01092"/>
    </source>
</evidence>
<dbReference type="Gene3D" id="3.30.390.50">
    <property type="entry name" value="CO dehydrogenase flavoprotein, C-terminal domain"/>
    <property type="match status" value="1"/>
</dbReference>
<accession>A0ABQ5MDC4</accession>